<evidence type="ECO:0000256" key="10">
    <source>
        <dbReference type="SAM" id="Phobius"/>
    </source>
</evidence>
<organism evidence="12 13">
    <name type="scientific">Klebsiella electrica</name>
    <dbReference type="NCBI Taxonomy" id="1259973"/>
    <lineage>
        <taxon>Bacteria</taxon>
        <taxon>Pseudomonadati</taxon>
        <taxon>Pseudomonadota</taxon>
        <taxon>Gammaproteobacteria</taxon>
        <taxon>Enterobacterales</taxon>
        <taxon>Enterobacteriaceae</taxon>
        <taxon>Klebsiella/Raoultella group</taxon>
        <taxon>Klebsiella</taxon>
    </lineage>
</organism>
<accession>A0AAJ5UGF8</accession>
<comment type="subcellular location">
    <subcellularLocation>
        <location evidence="1">Cell membrane</location>
        <topology evidence="1">Multi-pass membrane protein</topology>
    </subcellularLocation>
</comment>
<dbReference type="Pfam" id="PF00563">
    <property type="entry name" value="EAL"/>
    <property type="match status" value="1"/>
</dbReference>
<dbReference type="InterPro" id="IPR024744">
    <property type="entry name" value="CSS-motif_dom"/>
</dbReference>
<protein>
    <recommendedName>
        <fullName evidence="2">cyclic-guanylate-specific phosphodiesterase</fullName>
        <ecNumber evidence="2">3.1.4.52</ecNumber>
    </recommendedName>
</protein>
<dbReference type="CDD" id="cd01948">
    <property type="entry name" value="EAL"/>
    <property type="match status" value="1"/>
</dbReference>
<dbReference type="GO" id="GO:0005886">
    <property type="term" value="C:plasma membrane"/>
    <property type="evidence" value="ECO:0007669"/>
    <property type="project" value="UniProtKB-SubCell"/>
</dbReference>
<evidence type="ECO:0000256" key="9">
    <source>
        <dbReference type="ARBA" id="ARBA00034290"/>
    </source>
</evidence>
<keyword evidence="6" id="KW-0378">Hydrolase</keyword>
<evidence type="ECO:0000256" key="3">
    <source>
        <dbReference type="ARBA" id="ARBA00022475"/>
    </source>
</evidence>
<evidence type="ECO:0000256" key="6">
    <source>
        <dbReference type="ARBA" id="ARBA00022801"/>
    </source>
</evidence>
<evidence type="ECO:0000256" key="7">
    <source>
        <dbReference type="ARBA" id="ARBA00022989"/>
    </source>
</evidence>
<keyword evidence="7 10" id="KW-1133">Transmembrane helix</keyword>
<dbReference type="PANTHER" id="PTHR33121">
    <property type="entry name" value="CYCLIC DI-GMP PHOSPHODIESTERASE PDEF"/>
    <property type="match status" value="1"/>
</dbReference>
<comment type="catalytic activity">
    <reaction evidence="9">
        <text>3',3'-c-di-GMP + H2O = 5'-phosphoguanylyl(3'-&gt;5')guanosine + H(+)</text>
        <dbReference type="Rhea" id="RHEA:24902"/>
        <dbReference type="ChEBI" id="CHEBI:15377"/>
        <dbReference type="ChEBI" id="CHEBI:15378"/>
        <dbReference type="ChEBI" id="CHEBI:58754"/>
        <dbReference type="ChEBI" id="CHEBI:58805"/>
        <dbReference type="EC" id="3.1.4.52"/>
    </reaction>
</comment>
<dbReference type="EC" id="3.1.4.52" evidence="2"/>
<evidence type="ECO:0000256" key="4">
    <source>
        <dbReference type="ARBA" id="ARBA00022636"/>
    </source>
</evidence>
<evidence type="ECO:0000256" key="5">
    <source>
        <dbReference type="ARBA" id="ARBA00022692"/>
    </source>
</evidence>
<evidence type="ECO:0000313" key="12">
    <source>
        <dbReference type="EMBL" id="WBW62872.1"/>
    </source>
</evidence>
<keyword evidence="5 10" id="KW-0812">Transmembrane</keyword>
<reference evidence="12 13" key="1">
    <citation type="journal article" date="2023" name="Microbiol. Resour. Announc.">
        <title>Complete Genome Sequence of the First Colistin-Resistant Raoultella electrica Strain.</title>
        <authorList>
            <person name="Aldeia C."/>
            <person name="Campos-Madueno E.I."/>
            <person name="Sendi P."/>
            <person name="Endimiani A."/>
        </authorList>
    </citation>
    <scope>NUCLEOTIDE SEQUENCE [LARGE SCALE GENOMIC DNA]</scope>
    <source>
        <strain evidence="12 13">S2-IND-01-C</strain>
    </source>
</reference>
<dbReference type="Gene3D" id="3.20.20.450">
    <property type="entry name" value="EAL domain"/>
    <property type="match status" value="1"/>
</dbReference>
<name>A0AAJ5UGF8_9ENTR</name>
<sequence length="510" mass="57808">MKLIQKTKWLLAGGGVSVLVSVLLTNVVMLNNQRVQLETLSQELLTHAEDVTTQITSAIHHAQRRHLDGCNKQAIAALREVIWKYASVEDIGIVENDKLACTANWGMLDKPLPMPAEKYVVANGYSVYKGVENYLPYGVIMDMSRQGNIVSFTSTFAFSAFARRHQDFNFSLTSFNGDHIFLNDVKSVAKPSISVNLCSSKYDICSHLTQRKKGFFSLSPFLIALITGTAFILGAAFFYSILSYLSERRSLEYRLKKAIVKQRIYMEYQPLVRAKNERVVGVEALVRWYDPVFGQVSPELFISMAEQLNVYPDISKLVMEKATSELKTILHADAQFTLAINIGKYEINDPLFLDNLLHILQRNGIRPQQIKIEITERSGEYYKKIADFSLQAKSRGLRIALDDFGTGSSNLQWLTEVFYDEIKLDKFFVNGLKNEYKRAILTSILDVVYGLNKQIAFEGVESKIDFEFVKSFDENALIQGWYFYRSMPIDKLTALLLSVPPSDPAPGVRD</sequence>
<feature type="domain" description="EAL" evidence="11">
    <location>
        <begin position="248"/>
        <end position="500"/>
    </location>
</feature>
<dbReference type="AlphaFoldDB" id="A0AAJ5UGF8"/>
<dbReference type="Proteomes" id="UP001210130">
    <property type="component" value="Chromosome"/>
</dbReference>
<dbReference type="GO" id="GO:0071111">
    <property type="term" value="F:cyclic-guanylate-specific phosphodiesterase activity"/>
    <property type="evidence" value="ECO:0007669"/>
    <property type="project" value="UniProtKB-EC"/>
</dbReference>
<keyword evidence="4" id="KW-0973">c-di-GMP</keyword>
<dbReference type="PROSITE" id="PS50883">
    <property type="entry name" value="EAL"/>
    <property type="match status" value="1"/>
</dbReference>
<dbReference type="Pfam" id="PF12792">
    <property type="entry name" value="CSS-motif"/>
    <property type="match status" value="1"/>
</dbReference>
<feature type="transmembrane region" description="Helical" evidence="10">
    <location>
        <begin position="221"/>
        <end position="245"/>
    </location>
</feature>
<evidence type="ECO:0000256" key="1">
    <source>
        <dbReference type="ARBA" id="ARBA00004651"/>
    </source>
</evidence>
<dbReference type="SMART" id="SM00052">
    <property type="entry name" value="EAL"/>
    <property type="match status" value="1"/>
</dbReference>
<evidence type="ECO:0000256" key="2">
    <source>
        <dbReference type="ARBA" id="ARBA00012282"/>
    </source>
</evidence>
<evidence type="ECO:0000259" key="11">
    <source>
        <dbReference type="PROSITE" id="PS50883"/>
    </source>
</evidence>
<keyword evidence="8 10" id="KW-0472">Membrane</keyword>
<dbReference type="InterPro" id="IPR035919">
    <property type="entry name" value="EAL_sf"/>
</dbReference>
<proteinExistence type="predicted"/>
<keyword evidence="3" id="KW-1003">Cell membrane</keyword>
<evidence type="ECO:0000313" key="13">
    <source>
        <dbReference type="Proteomes" id="UP001210130"/>
    </source>
</evidence>
<gene>
    <name evidence="12" type="ORF">OR613_08145</name>
</gene>
<dbReference type="SUPFAM" id="SSF141868">
    <property type="entry name" value="EAL domain-like"/>
    <property type="match status" value="1"/>
</dbReference>
<dbReference type="InterPro" id="IPR050706">
    <property type="entry name" value="Cyclic-di-GMP_PDE-like"/>
</dbReference>
<feature type="transmembrane region" description="Helical" evidence="10">
    <location>
        <begin position="9"/>
        <end position="30"/>
    </location>
</feature>
<evidence type="ECO:0000256" key="8">
    <source>
        <dbReference type="ARBA" id="ARBA00023136"/>
    </source>
</evidence>
<dbReference type="RefSeq" id="WP_165457134.1">
    <property type="nucleotide sequence ID" value="NZ_CP112887.1"/>
</dbReference>
<keyword evidence="13" id="KW-1185">Reference proteome</keyword>
<dbReference type="EMBL" id="CP112887">
    <property type="protein sequence ID" value="WBW62872.1"/>
    <property type="molecule type" value="Genomic_DNA"/>
</dbReference>
<dbReference type="PANTHER" id="PTHR33121:SF70">
    <property type="entry name" value="SIGNALING PROTEIN YKOW"/>
    <property type="match status" value="1"/>
</dbReference>
<dbReference type="InterPro" id="IPR001633">
    <property type="entry name" value="EAL_dom"/>
</dbReference>